<keyword evidence="1" id="KW-0472">Membrane</keyword>
<evidence type="ECO:0000313" key="2">
    <source>
        <dbReference type="EMBL" id="MCK1788478.1"/>
    </source>
</evidence>
<feature type="transmembrane region" description="Helical" evidence="1">
    <location>
        <begin position="33"/>
        <end position="51"/>
    </location>
</feature>
<dbReference type="Proteomes" id="UP001317085">
    <property type="component" value="Unassembled WGS sequence"/>
</dbReference>
<accession>A0ABT0ERY0</accession>
<proteinExistence type="predicted"/>
<evidence type="ECO:0000313" key="3">
    <source>
        <dbReference type="Proteomes" id="UP001317085"/>
    </source>
</evidence>
<gene>
    <name evidence="2" type="ORF">L9Z73_30490</name>
</gene>
<sequence>SVLTISVAASLLRWGLTRDTVPSADMLTLLDQLQTLVVFCAFIVCLGRLNWPRKSLRCHRWRSRRSRK</sequence>
<keyword evidence="1" id="KW-0812">Transmembrane</keyword>
<protein>
    <submittedName>
        <fullName evidence="2">Uncharacterized protein</fullName>
    </submittedName>
</protein>
<comment type="caution">
    <text evidence="2">The sequence shown here is derived from an EMBL/GenBank/DDBJ whole genome shotgun (WGS) entry which is preliminary data.</text>
</comment>
<dbReference type="EMBL" id="JAKNRV010000651">
    <property type="protein sequence ID" value="MCK1788478.1"/>
    <property type="molecule type" value="Genomic_DNA"/>
</dbReference>
<keyword evidence="1" id="KW-1133">Transmembrane helix</keyword>
<feature type="non-terminal residue" evidence="2">
    <location>
        <position position="1"/>
    </location>
</feature>
<reference evidence="2 3" key="1">
    <citation type="submission" date="2022-02" db="EMBL/GenBank/DDBJ databases">
        <title>Comparative genomics of the first Antarctic Pseudomonas spp. capable of biotransforming 2,4,6-Trinitrotoluene.</title>
        <authorList>
            <person name="Cabrera M.A."/>
            <person name="Marquez S.L."/>
            <person name="Perez-Donoso J.M."/>
        </authorList>
    </citation>
    <scope>NUCLEOTIDE SEQUENCE [LARGE SCALE GENOMIC DNA]</scope>
    <source>
        <strain evidence="2 3">TNT11</strain>
    </source>
</reference>
<dbReference type="RefSeq" id="WP_247408675.1">
    <property type="nucleotide sequence ID" value="NZ_JAKNRV010000651.1"/>
</dbReference>
<evidence type="ECO:0000256" key="1">
    <source>
        <dbReference type="SAM" id="Phobius"/>
    </source>
</evidence>
<keyword evidence="3" id="KW-1185">Reference proteome</keyword>
<name>A0ABT0ERY0_9PSED</name>
<organism evidence="2 3">
    <name type="scientific">Pseudomonas emilianonis</name>
    <dbReference type="NCBI Taxonomy" id="2915812"/>
    <lineage>
        <taxon>Bacteria</taxon>
        <taxon>Pseudomonadati</taxon>
        <taxon>Pseudomonadota</taxon>
        <taxon>Gammaproteobacteria</taxon>
        <taxon>Pseudomonadales</taxon>
        <taxon>Pseudomonadaceae</taxon>
        <taxon>Pseudomonas</taxon>
    </lineage>
</organism>